<dbReference type="EMBL" id="LAQU01000051">
    <property type="protein sequence ID" value="KKB61307.1"/>
    <property type="molecule type" value="Genomic_DNA"/>
</dbReference>
<name>A0A0F5JVJ4_9BURK</name>
<keyword evidence="1" id="KW-1133">Transmembrane helix</keyword>
<feature type="transmembrane region" description="Helical" evidence="1">
    <location>
        <begin position="157"/>
        <end position="178"/>
    </location>
</feature>
<evidence type="ECO:0008006" key="4">
    <source>
        <dbReference type="Google" id="ProtNLM"/>
    </source>
</evidence>
<keyword evidence="1" id="KW-0472">Membrane</keyword>
<dbReference type="STRING" id="28092.WM40_24040"/>
<protein>
    <recommendedName>
        <fullName evidence="4">DUF4239 domain-containing protein</fullName>
    </recommendedName>
</protein>
<comment type="caution">
    <text evidence="2">The sequence shown here is derived from an EMBL/GenBank/DDBJ whole genome shotgun (WGS) entry which is preliminary data.</text>
</comment>
<dbReference type="PATRIC" id="fig|28092.6.peg.5647"/>
<feature type="transmembrane region" description="Helical" evidence="1">
    <location>
        <begin position="185"/>
        <end position="205"/>
    </location>
</feature>
<sequence length="214" mass="24198">MFHRFFPLETRRAHNEYTGYVVAIIGINYAVLLAFVAVAVWGAYDNATAVASKEAELAGNMYRDAPGLGPGVEQELRSNLRSYVRTVIEDEWPAMSRGEEPVAGWRPLERIQRMLSEYEPSDSGRTVYMREILDELNTLYDIRRQRLNASENGLEPVVWIIVLLGMVLTIGFTFLFGMPSLHMHMVMASGVTVATMLVLVLIVVLDWPSVVIYR</sequence>
<dbReference type="InterPro" id="IPR025333">
    <property type="entry name" value="DUF4239"/>
</dbReference>
<evidence type="ECO:0000313" key="3">
    <source>
        <dbReference type="Proteomes" id="UP000033618"/>
    </source>
</evidence>
<gene>
    <name evidence="2" type="ORF">WM40_24040</name>
</gene>
<evidence type="ECO:0000313" key="2">
    <source>
        <dbReference type="EMBL" id="KKB61307.1"/>
    </source>
</evidence>
<keyword evidence="3" id="KW-1185">Reference proteome</keyword>
<keyword evidence="1" id="KW-0812">Transmembrane</keyword>
<dbReference type="Pfam" id="PF14023">
    <property type="entry name" value="Bestrophin-like"/>
    <property type="match status" value="1"/>
</dbReference>
<dbReference type="AlphaFoldDB" id="A0A0F5JVJ4"/>
<feature type="transmembrane region" description="Helical" evidence="1">
    <location>
        <begin position="20"/>
        <end position="44"/>
    </location>
</feature>
<evidence type="ECO:0000256" key="1">
    <source>
        <dbReference type="SAM" id="Phobius"/>
    </source>
</evidence>
<proteinExistence type="predicted"/>
<organism evidence="2 3">
    <name type="scientific">Robbsia andropogonis</name>
    <dbReference type="NCBI Taxonomy" id="28092"/>
    <lineage>
        <taxon>Bacteria</taxon>
        <taxon>Pseudomonadati</taxon>
        <taxon>Pseudomonadota</taxon>
        <taxon>Betaproteobacteria</taxon>
        <taxon>Burkholderiales</taxon>
        <taxon>Burkholderiaceae</taxon>
        <taxon>Robbsia</taxon>
    </lineage>
</organism>
<dbReference type="Proteomes" id="UP000033618">
    <property type="component" value="Unassembled WGS sequence"/>
</dbReference>
<accession>A0A0F5JVJ4</accession>
<reference evidence="2 3" key="1">
    <citation type="submission" date="2015-03" db="EMBL/GenBank/DDBJ databases">
        <title>Draft Genome Sequence of Burkholderia andropogonis type strain ICMP2807, isolated from Sorghum bicolor.</title>
        <authorList>
            <person name="Lopes-Santos L."/>
            <person name="Castro D.B."/>
            <person name="Ottoboni L.M."/>
            <person name="Park D."/>
            <person name="Weirc B.S."/>
            <person name="Destefano S.A."/>
        </authorList>
    </citation>
    <scope>NUCLEOTIDE SEQUENCE [LARGE SCALE GENOMIC DNA]</scope>
    <source>
        <strain evidence="2 3">ICMP2807</strain>
    </source>
</reference>